<dbReference type="Proteomes" id="UP000501868">
    <property type="component" value="Chromosome"/>
</dbReference>
<reference evidence="1 2" key="1">
    <citation type="submission" date="2020-04" db="EMBL/GenBank/DDBJ databases">
        <title>Genome-Wide Identification of 5-Methylcytosine Sites in Bacterial Genomes By High-Throughput Sequencing of MspJI Restriction Fragments.</title>
        <authorList>
            <person name="Wu V."/>
        </authorList>
    </citation>
    <scope>NUCLEOTIDE SEQUENCE [LARGE SCALE GENOMIC DNA]</scope>
    <source>
        <strain evidence="1 2">S2</strain>
    </source>
</reference>
<dbReference type="InterPro" id="IPR032710">
    <property type="entry name" value="NTF2-like_dom_sf"/>
</dbReference>
<name>A0A6H1P593_PRIMG</name>
<reference evidence="1 2" key="2">
    <citation type="submission" date="2020-04" db="EMBL/GenBank/DDBJ databases">
        <authorList>
            <person name="Fomenkov A."/>
            <person name="Anton B.P."/>
            <person name="Roberts R.J."/>
        </authorList>
    </citation>
    <scope>NUCLEOTIDE SEQUENCE [LARGE SCALE GENOMIC DNA]</scope>
    <source>
        <strain evidence="1 2">S2</strain>
    </source>
</reference>
<dbReference type="SUPFAM" id="SSF54427">
    <property type="entry name" value="NTF2-like"/>
    <property type="match status" value="1"/>
</dbReference>
<gene>
    <name evidence="1" type="ORF">HFZ78_19620</name>
</gene>
<sequence length="55" mass="6319">MNITRQEIEDLLVHEAEPLDEFKLKEWATLLASNGTYVIPTIGNPDADFKKFLRS</sequence>
<protein>
    <submittedName>
        <fullName evidence="1">Uncharacterized protein</fullName>
    </submittedName>
</protein>
<accession>A0A6H1P593</accession>
<dbReference type="EMBL" id="CP051128">
    <property type="protein sequence ID" value="QIZ08635.1"/>
    <property type="molecule type" value="Genomic_DNA"/>
</dbReference>
<dbReference type="AlphaFoldDB" id="A0A6H1P593"/>
<dbReference type="Gene3D" id="3.10.450.50">
    <property type="match status" value="1"/>
</dbReference>
<proteinExistence type="predicted"/>
<organism evidence="1 2">
    <name type="scientific">Priestia megaterium</name>
    <name type="common">Bacillus megaterium</name>
    <dbReference type="NCBI Taxonomy" id="1404"/>
    <lineage>
        <taxon>Bacteria</taxon>
        <taxon>Bacillati</taxon>
        <taxon>Bacillota</taxon>
        <taxon>Bacilli</taxon>
        <taxon>Bacillales</taxon>
        <taxon>Bacillaceae</taxon>
        <taxon>Priestia</taxon>
    </lineage>
</organism>
<evidence type="ECO:0000313" key="1">
    <source>
        <dbReference type="EMBL" id="QIZ08635.1"/>
    </source>
</evidence>
<evidence type="ECO:0000313" key="2">
    <source>
        <dbReference type="Proteomes" id="UP000501868"/>
    </source>
</evidence>